<dbReference type="PANTHER" id="PTHR32370">
    <property type="entry name" value="OS12G0117600 PROTEIN"/>
    <property type="match status" value="1"/>
</dbReference>
<proteinExistence type="predicted"/>
<dbReference type="Gramene" id="Pp3c3_37640V3.1">
    <property type="protein sequence ID" value="Pp3c3_37640V3.1"/>
    <property type="gene ID" value="Pp3c3_37640"/>
</dbReference>
<feature type="domain" description="BTB" evidence="4">
    <location>
        <begin position="75"/>
        <end position="143"/>
    </location>
</feature>
<organism evidence="6">
    <name type="scientific">Physcomitrium patens</name>
    <name type="common">Spreading-leaved earth moss</name>
    <name type="synonym">Physcomitrella patens</name>
    <dbReference type="NCBI Taxonomy" id="3218"/>
    <lineage>
        <taxon>Eukaryota</taxon>
        <taxon>Viridiplantae</taxon>
        <taxon>Streptophyta</taxon>
        <taxon>Embryophyta</taxon>
        <taxon>Bryophyta</taxon>
        <taxon>Bryophytina</taxon>
        <taxon>Bryopsida</taxon>
        <taxon>Funariidae</taxon>
        <taxon>Funariales</taxon>
        <taxon>Funariaceae</taxon>
        <taxon>Physcomitrium</taxon>
    </lineage>
</organism>
<dbReference type="Gramene" id="Pp3c3_37640V3.2">
    <property type="protein sequence ID" value="Pp3c3_37640V3.2"/>
    <property type="gene ID" value="Pp3c3_37640"/>
</dbReference>
<dbReference type="PROSITE" id="PS51649">
    <property type="entry name" value="NPH3"/>
    <property type="match status" value="1"/>
</dbReference>
<evidence type="ECO:0008006" key="9">
    <source>
        <dbReference type="Google" id="ProtNLM"/>
    </source>
</evidence>
<dbReference type="OrthoDB" id="624345at2759"/>
<dbReference type="EMBL" id="ABEU02000003">
    <property type="protein sequence ID" value="PNR58527.1"/>
    <property type="molecule type" value="Genomic_DNA"/>
</dbReference>
<dbReference type="SUPFAM" id="SSF54695">
    <property type="entry name" value="POZ domain"/>
    <property type="match status" value="1"/>
</dbReference>
<dbReference type="UniPathway" id="UPA00143"/>
<reference evidence="6 8" key="1">
    <citation type="journal article" date="2008" name="Science">
        <title>The Physcomitrella genome reveals evolutionary insights into the conquest of land by plants.</title>
        <authorList>
            <person name="Rensing S."/>
            <person name="Lang D."/>
            <person name="Zimmer A."/>
            <person name="Terry A."/>
            <person name="Salamov A."/>
            <person name="Shapiro H."/>
            <person name="Nishiyama T."/>
            <person name="Perroud P.-F."/>
            <person name="Lindquist E."/>
            <person name="Kamisugi Y."/>
            <person name="Tanahashi T."/>
            <person name="Sakakibara K."/>
            <person name="Fujita T."/>
            <person name="Oishi K."/>
            <person name="Shin-I T."/>
            <person name="Kuroki Y."/>
            <person name="Toyoda A."/>
            <person name="Suzuki Y."/>
            <person name="Hashimoto A."/>
            <person name="Yamaguchi K."/>
            <person name="Sugano A."/>
            <person name="Kohara Y."/>
            <person name="Fujiyama A."/>
            <person name="Anterola A."/>
            <person name="Aoki S."/>
            <person name="Ashton N."/>
            <person name="Barbazuk W.B."/>
            <person name="Barker E."/>
            <person name="Bennetzen J."/>
            <person name="Bezanilla M."/>
            <person name="Blankenship R."/>
            <person name="Cho S.H."/>
            <person name="Dutcher S."/>
            <person name="Estelle M."/>
            <person name="Fawcett J.A."/>
            <person name="Gundlach H."/>
            <person name="Hanada K."/>
            <person name="Heyl A."/>
            <person name="Hicks K.A."/>
            <person name="Hugh J."/>
            <person name="Lohr M."/>
            <person name="Mayer K."/>
            <person name="Melkozernov A."/>
            <person name="Murata T."/>
            <person name="Nelson D."/>
            <person name="Pils B."/>
            <person name="Prigge M."/>
            <person name="Reiss B."/>
            <person name="Renner T."/>
            <person name="Rombauts S."/>
            <person name="Rushton P."/>
            <person name="Sanderfoot A."/>
            <person name="Schween G."/>
            <person name="Shiu S.-H."/>
            <person name="Stueber K."/>
            <person name="Theodoulou F.L."/>
            <person name="Tu H."/>
            <person name="Van de Peer Y."/>
            <person name="Verrier P.J."/>
            <person name="Waters E."/>
            <person name="Wood A."/>
            <person name="Yang L."/>
            <person name="Cove D."/>
            <person name="Cuming A."/>
            <person name="Hasebe M."/>
            <person name="Lucas S."/>
            <person name="Mishler D.B."/>
            <person name="Reski R."/>
            <person name="Grigoriev I."/>
            <person name="Quatrano R.S."/>
            <person name="Boore J.L."/>
        </authorList>
    </citation>
    <scope>NUCLEOTIDE SEQUENCE [LARGE SCALE GENOMIC DNA]</scope>
    <source>
        <strain evidence="7 8">cv. Gransden 2004</strain>
    </source>
</reference>
<feature type="region of interest" description="Disordered" evidence="3">
    <location>
        <begin position="644"/>
        <end position="669"/>
    </location>
</feature>
<dbReference type="PROSITE" id="PS50097">
    <property type="entry name" value="BTB"/>
    <property type="match status" value="1"/>
</dbReference>
<dbReference type="EnsemblPlants" id="Pp3c3_37640V3.2">
    <property type="protein sequence ID" value="Pp3c3_37640V3.2"/>
    <property type="gene ID" value="Pp3c3_37640"/>
</dbReference>
<evidence type="ECO:0000256" key="2">
    <source>
        <dbReference type="ARBA" id="ARBA00022786"/>
    </source>
</evidence>
<evidence type="ECO:0000313" key="7">
    <source>
        <dbReference type="EnsemblPlants" id="Pp3c3_37640V3.1"/>
    </source>
</evidence>
<name>A0A2K1KXL1_PHYPA</name>
<keyword evidence="2" id="KW-0833">Ubl conjugation pathway</keyword>
<dbReference type="InterPro" id="IPR000210">
    <property type="entry name" value="BTB/POZ_dom"/>
</dbReference>
<dbReference type="Gene3D" id="3.30.710.10">
    <property type="entry name" value="Potassium Channel Kv1.1, Chain A"/>
    <property type="match status" value="1"/>
</dbReference>
<accession>A0A2K1KXL1</accession>
<evidence type="ECO:0000256" key="1">
    <source>
        <dbReference type="ARBA" id="ARBA00004906"/>
    </source>
</evidence>
<dbReference type="Gramene" id="Pp3c3_37640V3.3">
    <property type="protein sequence ID" value="Pp3c3_37640V3.3"/>
    <property type="gene ID" value="Pp3c3_37640"/>
</dbReference>
<keyword evidence="8" id="KW-1185">Reference proteome</keyword>
<protein>
    <recommendedName>
        <fullName evidence="9">NPH3 domain-containing protein</fullName>
    </recommendedName>
</protein>
<dbReference type="OMA" id="CERRRTR"/>
<evidence type="ECO:0000313" key="6">
    <source>
        <dbReference type="EMBL" id="PNR58527.1"/>
    </source>
</evidence>
<feature type="compositionally biased region" description="Polar residues" evidence="3">
    <location>
        <begin position="652"/>
        <end position="663"/>
    </location>
</feature>
<dbReference type="InterPro" id="IPR027356">
    <property type="entry name" value="NPH3_dom"/>
</dbReference>
<feature type="compositionally biased region" description="Polar residues" evidence="3">
    <location>
        <begin position="682"/>
        <end position="705"/>
    </location>
</feature>
<evidence type="ECO:0000313" key="8">
    <source>
        <dbReference type="Proteomes" id="UP000006727"/>
    </source>
</evidence>
<dbReference type="AlphaFoldDB" id="A0A2K1KXL1"/>
<comment type="pathway">
    <text evidence="1">Protein modification; protein ubiquitination.</text>
</comment>
<dbReference type="InterPro" id="IPR043454">
    <property type="entry name" value="NPH3/RPT2-like"/>
</dbReference>
<evidence type="ECO:0000259" key="5">
    <source>
        <dbReference type="PROSITE" id="PS51649"/>
    </source>
</evidence>
<dbReference type="InterPro" id="IPR011333">
    <property type="entry name" value="SKP1/BTB/POZ_sf"/>
</dbReference>
<dbReference type="STRING" id="3218.A0A2K1KXL1"/>
<dbReference type="EnsemblPlants" id="Pp3c3_37640V3.3">
    <property type="protein sequence ID" value="Pp3c3_37640V3.3"/>
    <property type="gene ID" value="Pp3c3_37640"/>
</dbReference>
<feature type="domain" description="NPH3" evidence="5">
    <location>
        <begin position="266"/>
        <end position="572"/>
    </location>
</feature>
<dbReference type="GeneID" id="112279735"/>
<reference evidence="6 8" key="2">
    <citation type="journal article" date="2018" name="Plant J.">
        <title>The Physcomitrella patens chromosome-scale assembly reveals moss genome structure and evolution.</title>
        <authorList>
            <person name="Lang D."/>
            <person name="Ullrich K.K."/>
            <person name="Murat F."/>
            <person name="Fuchs J."/>
            <person name="Jenkins J."/>
            <person name="Haas F.B."/>
            <person name="Piednoel M."/>
            <person name="Gundlach H."/>
            <person name="Van Bel M."/>
            <person name="Meyberg R."/>
            <person name="Vives C."/>
            <person name="Morata J."/>
            <person name="Symeonidi A."/>
            <person name="Hiss M."/>
            <person name="Muchero W."/>
            <person name="Kamisugi Y."/>
            <person name="Saleh O."/>
            <person name="Blanc G."/>
            <person name="Decker E.L."/>
            <person name="van Gessel N."/>
            <person name="Grimwood J."/>
            <person name="Hayes R.D."/>
            <person name="Graham S.W."/>
            <person name="Gunter L.E."/>
            <person name="McDaniel S.F."/>
            <person name="Hoernstein S.N.W."/>
            <person name="Larsson A."/>
            <person name="Li F.W."/>
            <person name="Perroud P.F."/>
            <person name="Phillips J."/>
            <person name="Ranjan P."/>
            <person name="Rokshar D.S."/>
            <person name="Rothfels C.J."/>
            <person name="Schneider L."/>
            <person name="Shu S."/>
            <person name="Stevenson D.W."/>
            <person name="Thummler F."/>
            <person name="Tillich M."/>
            <person name="Villarreal Aguilar J.C."/>
            <person name="Widiez T."/>
            <person name="Wong G.K."/>
            <person name="Wymore A."/>
            <person name="Zhang Y."/>
            <person name="Zimmer A.D."/>
            <person name="Quatrano R.S."/>
            <person name="Mayer K.F.X."/>
            <person name="Goodstein D."/>
            <person name="Casacuberta J.M."/>
            <person name="Vandepoele K."/>
            <person name="Reski R."/>
            <person name="Cuming A.C."/>
            <person name="Tuskan G.A."/>
            <person name="Maumus F."/>
            <person name="Salse J."/>
            <person name="Schmutz J."/>
            <person name="Rensing S.A."/>
        </authorList>
    </citation>
    <scope>NUCLEOTIDE SEQUENCE [LARGE SCALE GENOMIC DNA]</scope>
    <source>
        <strain evidence="7 8">cv. Gransden 2004</strain>
    </source>
</reference>
<dbReference type="PaxDb" id="3218-PP1S96_180V6.1"/>
<dbReference type="Proteomes" id="UP000006727">
    <property type="component" value="Chromosome 3"/>
</dbReference>
<gene>
    <name evidence="7" type="primary">LOC112279735</name>
    <name evidence="6" type="ORF">PHYPA_005522</name>
</gene>
<reference evidence="7" key="3">
    <citation type="submission" date="2020-12" db="UniProtKB">
        <authorList>
            <consortium name="EnsemblPlants"/>
        </authorList>
    </citation>
    <scope>IDENTIFICATION</scope>
</reference>
<feature type="region of interest" description="Disordered" evidence="3">
    <location>
        <begin position="682"/>
        <end position="716"/>
    </location>
</feature>
<evidence type="ECO:0000259" key="4">
    <source>
        <dbReference type="PROSITE" id="PS50097"/>
    </source>
</evidence>
<dbReference type="RefSeq" id="XP_024370178.1">
    <property type="nucleotide sequence ID" value="XM_024514410.2"/>
</dbReference>
<dbReference type="EnsemblPlants" id="Pp3c3_37640V3.1">
    <property type="protein sequence ID" value="Pp3c3_37640V3.1"/>
    <property type="gene ID" value="Pp3c3_37640"/>
</dbReference>
<dbReference type="Pfam" id="PF00651">
    <property type="entry name" value="BTB"/>
    <property type="match status" value="1"/>
</dbReference>
<dbReference type="Pfam" id="PF03000">
    <property type="entry name" value="NPH3"/>
    <property type="match status" value="1"/>
</dbReference>
<evidence type="ECO:0000256" key="3">
    <source>
        <dbReference type="SAM" id="MobiDB-lite"/>
    </source>
</evidence>
<dbReference type="GO" id="GO:0016567">
    <property type="term" value="P:protein ubiquitination"/>
    <property type="evidence" value="ECO:0007669"/>
    <property type="project" value="UniProtKB-UniPathway"/>
</dbReference>
<sequence length="716" mass="79835">MVRVVHQSRGQHCGEHCFQSFEQYLRDCSTTQSYQSEGVRVTPDIDTMKFIKLGSRPDCFSTRGNITSVKWDLVSDIVLDVDGHKFHLHLFPLLAKCGALTKLVTAAVEAGEDELKIEDFPGSAECFEICAKFCYGVTVTINAHNVGEVRCGAEFLKMTETVEKSNLIYKLEFFLNTSIVRGWKDSIICLQSCRDYQPWSEDLKIISRCVESISSKVVIDPVEVDWSFSYSRASVSLEHVSVSQPATPAVWNGVQGCPWLSPIPKDWWLEDVCDLEVDLFWRVMGAVKAKGAASELVGEALRLYTQRWLPGVTEEHGMVDSTRGMRLAMNYAQETSTHRRMLETIVSLLPDEKSSCPCSFLLKLLKAATVLNASPSSKAELAGRIGLLLEEASLRDLLIPSLPFANESLYDVDVVIQMVEHYLLHNQSPPLSPHEGVMANPCERRRTRPAEINDLSDSQHSTAAIHGSKLKVAKLIDGYLAEVARDPNLTLAKFIQLAESIPDFTRPFHDGLYRAIDMYLKEHPNLSKGEKKKICRLMDCRKLSMDACMHAAQNERLPLRTVVQVLFFEQVRTAATGGFILNEMPGSIRALMGQESSDDISVSDVHTDHNVPSIPFAGQGRFALHHDFSTLKDDLADLKNRVAEAERKHASPTVTSPLQPSKPTDTKFGKAKKFFQKLISKKVSNSGSTKDSETLGSITPPQSKPSARLPRRHSMI</sequence>